<sequence>MSFDIDQVLKNMLVAALNVIHNSDDAIATNVSQVLYNSKKKLVQLYQARKDGKIDDLDLRGEIEREGAVVKVQLLTLQIETDVILQKAVNAAIDVFYKAVIAAIP</sequence>
<organism evidence="1">
    <name type="scientific">Acerihabitans sp. KWT182</name>
    <dbReference type="NCBI Taxonomy" id="3157919"/>
    <lineage>
        <taxon>Bacteria</taxon>
        <taxon>Pseudomonadati</taxon>
        <taxon>Pseudomonadota</taxon>
        <taxon>Gammaproteobacteria</taxon>
        <taxon>Enterobacterales</taxon>
        <taxon>Pectobacteriaceae</taxon>
        <taxon>Acerihabitans</taxon>
    </lineage>
</organism>
<gene>
    <name evidence="1" type="ORF">ABK905_23230</name>
</gene>
<evidence type="ECO:0000313" key="1">
    <source>
        <dbReference type="EMBL" id="XBS69316.1"/>
    </source>
</evidence>
<dbReference type="AlphaFoldDB" id="A0AAU7QAR0"/>
<reference evidence="1" key="1">
    <citation type="submission" date="2024-06" db="EMBL/GenBank/DDBJ databases">
        <authorList>
            <person name="Coelho C."/>
            <person name="Bento M."/>
            <person name="Garcia E."/>
            <person name="Camelo A."/>
            <person name="Brandao I."/>
            <person name="Espirito Santo C."/>
            <person name="Trovao J."/>
            <person name="Verissimo A."/>
            <person name="Costa J."/>
            <person name="Tiago I."/>
        </authorList>
    </citation>
    <scope>NUCLEOTIDE SEQUENCE</scope>
    <source>
        <strain evidence="1">KWT182</strain>
    </source>
</reference>
<accession>A0AAU7QAR0</accession>
<protein>
    <submittedName>
        <fullName evidence="1">Uncharacterized protein</fullName>
    </submittedName>
</protein>
<dbReference type="EMBL" id="CP157947">
    <property type="protein sequence ID" value="XBS69316.1"/>
    <property type="molecule type" value="Genomic_DNA"/>
</dbReference>
<proteinExistence type="predicted"/>
<name>A0AAU7QAR0_9GAMM</name>